<dbReference type="Pfam" id="PF24968">
    <property type="entry name" value="DUF7770"/>
    <property type="match status" value="1"/>
</dbReference>
<protein>
    <recommendedName>
        <fullName evidence="1">DUF7770 domain-containing protein</fullName>
    </recommendedName>
</protein>
<dbReference type="HOGENOM" id="CLU_1366759_0_0_1"/>
<evidence type="ECO:0000313" key="3">
    <source>
        <dbReference type="Proteomes" id="UP000029665"/>
    </source>
</evidence>
<dbReference type="AlphaFoldDB" id="A0A060SLY4"/>
<reference evidence="2" key="1">
    <citation type="submission" date="2014-01" db="EMBL/GenBank/DDBJ databases">
        <title>The genome of the white-rot fungus Pycnoporus cinnabarinus: a basidiomycete model with a versatile arsenal for lignocellulosic biomass breakdown.</title>
        <authorList>
            <person name="Levasseur A."/>
            <person name="Lomascolo A."/>
            <person name="Ruiz-Duenas F.J."/>
            <person name="Uzan E."/>
            <person name="Piumi F."/>
            <person name="Kues U."/>
            <person name="Ram A.F.J."/>
            <person name="Murat C."/>
            <person name="Haon M."/>
            <person name="Benoit I."/>
            <person name="Arfi Y."/>
            <person name="Chevret D."/>
            <person name="Drula E."/>
            <person name="Kwon M.J."/>
            <person name="Gouret P."/>
            <person name="Lesage-Meessen L."/>
            <person name="Lombard V."/>
            <person name="Mariette J."/>
            <person name="Noirot C."/>
            <person name="Park J."/>
            <person name="Patyshakuliyeva A."/>
            <person name="Wieneger R.A.B."/>
            <person name="Wosten H.A.B."/>
            <person name="Martin F."/>
            <person name="Coutinho P.M."/>
            <person name="de Vries R."/>
            <person name="Martinez A.T."/>
            <person name="Klopp C."/>
            <person name="Pontarotti P."/>
            <person name="Henrissat B."/>
            <person name="Record E."/>
        </authorList>
    </citation>
    <scope>NUCLEOTIDE SEQUENCE [LARGE SCALE GENOMIC DNA]</scope>
    <source>
        <strain evidence="2">BRFM137</strain>
    </source>
</reference>
<name>A0A060SLY4_PYCCI</name>
<evidence type="ECO:0000259" key="1">
    <source>
        <dbReference type="Pfam" id="PF24968"/>
    </source>
</evidence>
<gene>
    <name evidence="2" type="ORF">BN946_scf185012.g12</name>
</gene>
<evidence type="ECO:0000313" key="2">
    <source>
        <dbReference type="EMBL" id="CDO75395.1"/>
    </source>
</evidence>
<sequence length="201" mass="22359">MAGSTPFSSVMAQLLSQGNPFAQGLSHPELLDTNSIETLHKTARIRGIRFVLTTGGPTSPAFHFRLFLELDLPSDQSIELHAQLLSSHSGSGKILAMSRKYLVTNKYVYGEPYHVYATNPFTFEDMHKLLFETNGRHRYMFDVSTGKGCGYWALTVIGDLERAGYLRQGSWAGCAQAYSIWAANVRNESYLPAQPVAGRFF</sequence>
<organism evidence="2 3">
    <name type="scientific">Pycnoporus cinnabarinus</name>
    <name type="common">Cinnabar-red polypore</name>
    <name type="synonym">Trametes cinnabarina</name>
    <dbReference type="NCBI Taxonomy" id="5643"/>
    <lineage>
        <taxon>Eukaryota</taxon>
        <taxon>Fungi</taxon>
        <taxon>Dikarya</taxon>
        <taxon>Basidiomycota</taxon>
        <taxon>Agaricomycotina</taxon>
        <taxon>Agaricomycetes</taxon>
        <taxon>Polyporales</taxon>
        <taxon>Polyporaceae</taxon>
        <taxon>Trametes</taxon>
    </lineage>
</organism>
<feature type="domain" description="DUF7770" evidence="1">
    <location>
        <begin position="57"/>
        <end position="201"/>
    </location>
</feature>
<keyword evidence="3" id="KW-1185">Reference proteome</keyword>
<dbReference type="OMA" id="RNESYLP"/>
<proteinExistence type="predicted"/>
<accession>A0A060SLY4</accession>
<dbReference type="EMBL" id="CCBP010000269">
    <property type="protein sequence ID" value="CDO75395.1"/>
    <property type="molecule type" value="Genomic_DNA"/>
</dbReference>
<comment type="caution">
    <text evidence="2">The sequence shown here is derived from an EMBL/GenBank/DDBJ whole genome shotgun (WGS) entry which is preliminary data.</text>
</comment>
<dbReference type="InterPro" id="IPR056672">
    <property type="entry name" value="DUF7770"/>
</dbReference>
<dbReference type="Proteomes" id="UP000029665">
    <property type="component" value="Unassembled WGS sequence"/>
</dbReference>
<dbReference type="OrthoDB" id="3527137at2759"/>